<organism evidence="1 2">
    <name type="scientific">Aspergillus fumigatiaffinis</name>
    <dbReference type="NCBI Taxonomy" id="340414"/>
    <lineage>
        <taxon>Eukaryota</taxon>
        <taxon>Fungi</taxon>
        <taxon>Dikarya</taxon>
        <taxon>Ascomycota</taxon>
        <taxon>Pezizomycotina</taxon>
        <taxon>Eurotiomycetes</taxon>
        <taxon>Eurotiomycetidae</taxon>
        <taxon>Eurotiales</taxon>
        <taxon>Aspergillaceae</taxon>
        <taxon>Aspergillus</taxon>
        <taxon>Aspergillus subgen. Fumigati</taxon>
    </lineage>
</organism>
<proteinExistence type="predicted"/>
<accession>A0A8H4GYV3</accession>
<dbReference type="OrthoDB" id="4502691at2759"/>
<dbReference type="AlphaFoldDB" id="A0A8H4GYV3"/>
<keyword evidence="2" id="KW-1185">Reference proteome</keyword>
<comment type="caution">
    <text evidence="1">The sequence shown here is derived from an EMBL/GenBank/DDBJ whole genome shotgun (WGS) entry which is preliminary data.</text>
</comment>
<protein>
    <submittedName>
        <fullName evidence="1">Uncharacterized protein</fullName>
    </submittedName>
</protein>
<reference evidence="1" key="2">
    <citation type="submission" date="2020-04" db="EMBL/GenBank/DDBJ databases">
        <authorList>
            <person name="Santos R.A.C."/>
            <person name="Steenwyk J.L."/>
            <person name="Rivero-Menendez O."/>
            <person name="Mead M.E."/>
            <person name="Silva L.P."/>
            <person name="Bastos R.W."/>
            <person name="Alastruey-Izquierdo A."/>
            <person name="Goldman G.H."/>
            <person name="Rokas A."/>
        </authorList>
    </citation>
    <scope>NUCLEOTIDE SEQUENCE</scope>
    <source>
        <strain evidence="1">CNM-CM6805</strain>
    </source>
</reference>
<dbReference type="EMBL" id="JAAAPX010000107">
    <property type="protein sequence ID" value="KAF4231125.1"/>
    <property type="molecule type" value="Genomic_DNA"/>
</dbReference>
<evidence type="ECO:0000313" key="1">
    <source>
        <dbReference type="EMBL" id="KAF4231125.1"/>
    </source>
</evidence>
<dbReference type="Proteomes" id="UP000653565">
    <property type="component" value="Unassembled WGS sequence"/>
</dbReference>
<evidence type="ECO:0000313" key="2">
    <source>
        <dbReference type="Proteomes" id="UP000653565"/>
    </source>
</evidence>
<name>A0A8H4GYV3_9EURO</name>
<gene>
    <name evidence="1" type="ORF">CNMCM6805_000289</name>
</gene>
<reference evidence="1" key="1">
    <citation type="journal article" date="2020" name="bioRxiv">
        <title>Genomic and phenotypic heterogeneity of clinical isolates of the human pathogens Aspergillus fumigatus, Aspergillus lentulus and Aspergillus fumigatiaffinis.</title>
        <authorList>
            <person name="dos Santos R.A.C."/>
            <person name="Steenwyk J.L."/>
            <person name="Rivero-Menendez O."/>
            <person name="Mead M.E."/>
            <person name="Silva L.P."/>
            <person name="Bastos R.W."/>
            <person name="Alastruey-Izquierdo A."/>
            <person name="Goldman G.H."/>
            <person name="Rokas A."/>
        </authorList>
    </citation>
    <scope>NUCLEOTIDE SEQUENCE</scope>
    <source>
        <strain evidence="1">CNM-CM6805</strain>
    </source>
</reference>
<sequence length="141" mass="16287">MSEIEIDIKLTGLPELVLGRLQELLKDYLTDSEGPEANPSEPGQRSVKLKLEMTRDNSQKTVRVLRKEKKKMIRLHKVMAYVNSACERSQALLVSYFPFDKDDSRYERQVILTLKLIIKPLPANTDAATKIYVDIDEDSWY</sequence>